<accession>A0A6A5WJY2</accession>
<dbReference type="EMBL" id="ML977585">
    <property type="protein sequence ID" value="KAF2001119.1"/>
    <property type="molecule type" value="Genomic_DNA"/>
</dbReference>
<keyword evidence="2" id="KW-1185">Reference proteome</keyword>
<dbReference type="AlphaFoldDB" id="A0A6A5WJY2"/>
<evidence type="ECO:0000313" key="2">
    <source>
        <dbReference type="Proteomes" id="UP000799779"/>
    </source>
</evidence>
<reference evidence="1" key="1">
    <citation type="journal article" date="2020" name="Stud. Mycol.">
        <title>101 Dothideomycetes genomes: a test case for predicting lifestyles and emergence of pathogens.</title>
        <authorList>
            <person name="Haridas S."/>
            <person name="Albert R."/>
            <person name="Binder M."/>
            <person name="Bloem J."/>
            <person name="Labutti K."/>
            <person name="Salamov A."/>
            <person name="Andreopoulos B."/>
            <person name="Baker S."/>
            <person name="Barry K."/>
            <person name="Bills G."/>
            <person name="Bluhm B."/>
            <person name="Cannon C."/>
            <person name="Castanera R."/>
            <person name="Culley D."/>
            <person name="Daum C."/>
            <person name="Ezra D."/>
            <person name="Gonzalez J."/>
            <person name="Henrissat B."/>
            <person name="Kuo A."/>
            <person name="Liang C."/>
            <person name="Lipzen A."/>
            <person name="Lutzoni F."/>
            <person name="Magnuson J."/>
            <person name="Mondo S."/>
            <person name="Nolan M."/>
            <person name="Ohm R."/>
            <person name="Pangilinan J."/>
            <person name="Park H.-J."/>
            <person name="Ramirez L."/>
            <person name="Alfaro M."/>
            <person name="Sun H."/>
            <person name="Tritt A."/>
            <person name="Yoshinaga Y."/>
            <person name="Zwiers L.-H."/>
            <person name="Turgeon B."/>
            <person name="Goodwin S."/>
            <person name="Spatafora J."/>
            <person name="Crous P."/>
            <person name="Grigoriev I."/>
        </authorList>
    </citation>
    <scope>NUCLEOTIDE SEQUENCE</scope>
    <source>
        <strain evidence="1">CBS 123094</strain>
    </source>
</reference>
<dbReference type="Proteomes" id="UP000799779">
    <property type="component" value="Unassembled WGS sequence"/>
</dbReference>
<name>A0A6A5WJY2_9PLEO</name>
<organism evidence="1 2">
    <name type="scientific">Amniculicola lignicola CBS 123094</name>
    <dbReference type="NCBI Taxonomy" id="1392246"/>
    <lineage>
        <taxon>Eukaryota</taxon>
        <taxon>Fungi</taxon>
        <taxon>Dikarya</taxon>
        <taxon>Ascomycota</taxon>
        <taxon>Pezizomycotina</taxon>
        <taxon>Dothideomycetes</taxon>
        <taxon>Pleosporomycetidae</taxon>
        <taxon>Pleosporales</taxon>
        <taxon>Amniculicolaceae</taxon>
        <taxon>Amniculicola</taxon>
    </lineage>
</organism>
<proteinExistence type="predicted"/>
<protein>
    <submittedName>
        <fullName evidence="1">Uncharacterized protein</fullName>
    </submittedName>
</protein>
<sequence length="79" mass="8834">MLEAGVREAFVFSEFYLHSSFSLTPNQNAKRGTQKQHFNATCPVSIICREAGWMTDVEIDHALLRCSGSQGPKSKNDMI</sequence>
<evidence type="ECO:0000313" key="1">
    <source>
        <dbReference type="EMBL" id="KAF2001119.1"/>
    </source>
</evidence>
<gene>
    <name evidence="1" type="ORF">P154DRAFT_187904</name>
</gene>